<dbReference type="Pfam" id="PF12802">
    <property type="entry name" value="MarR_2"/>
    <property type="match status" value="1"/>
</dbReference>
<dbReference type="InterPro" id="IPR000835">
    <property type="entry name" value="HTH_MarR-typ"/>
</dbReference>
<dbReference type="Proteomes" id="UP000069935">
    <property type="component" value="Chromosome 8"/>
</dbReference>
<evidence type="ECO:0000259" key="2">
    <source>
        <dbReference type="Pfam" id="PF12802"/>
    </source>
</evidence>
<evidence type="ECO:0000256" key="1">
    <source>
        <dbReference type="SAM" id="MobiDB-lite"/>
    </source>
</evidence>
<evidence type="ECO:0000313" key="4">
    <source>
        <dbReference type="Proteomes" id="UP000069935"/>
    </source>
</evidence>
<proteinExistence type="predicted"/>
<dbReference type="GO" id="GO:0003700">
    <property type="term" value="F:DNA-binding transcription factor activity"/>
    <property type="evidence" value="ECO:0007669"/>
    <property type="project" value="InterPro"/>
</dbReference>
<dbReference type="RefSeq" id="WP_060721779.1">
    <property type="nucleotide sequence ID" value="NZ_CP012408.1"/>
</dbReference>
<sequence>MSSTLPVTLIEDLLVEAGLATNDHRVAVAVLGADAPVRQADLAPRLSLQRSHVSRAVRRLLAEGWVKIAGVDPDDNRHQMLAPGAKHAQASRKRTPP</sequence>
<dbReference type="KEGG" id="ati:AL072_33015"/>
<reference evidence="4" key="1">
    <citation type="submission" date="2015-08" db="EMBL/GenBank/DDBJ databases">
        <title>Complete Genome Sequence of Azospirillum thiophilum BV-S.</title>
        <authorList>
            <person name="Fomenkov A."/>
            <person name="Vincze T."/>
            <person name="Grabovich M."/>
            <person name="Dubinina G."/>
            <person name="Orlova M."/>
            <person name="Belousova E."/>
            <person name="Roberts R.J."/>
        </authorList>
    </citation>
    <scope>NUCLEOTIDE SEQUENCE [LARGE SCALE GENOMIC DNA]</scope>
    <source>
        <strain evidence="4">BV-S</strain>
    </source>
</reference>
<dbReference type="InterPro" id="IPR036388">
    <property type="entry name" value="WH-like_DNA-bd_sf"/>
</dbReference>
<keyword evidence="4" id="KW-1185">Reference proteome</keyword>
<name>A0AAC8W607_9PROT</name>
<organism evidence="3 4">
    <name type="scientific">Azospirillum thiophilum</name>
    <dbReference type="NCBI Taxonomy" id="528244"/>
    <lineage>
        <taxon>Bacteria</taxon>
        <taxon>Pseudomonadati</taxon>
        <taxon>Pseudomonadota</taxon>
        <taxon>Alphaproteobacteria</taxon>
        <taxon>Rhodospirillales</taxon>
        <taxon>Azospirillaceae</taxon>
        <taxon>Azospirillum</taxon>
    </lineage>
</organism>
<dbReference type="AlphaFoldDB" id="A0AAC8W607"/>
<accession>A0AAC8W607</accession>
<reference evidence="3 4" key="2">
    <citation type="journal article" date="2016" name="Genome Announc.">
        <title>Complete Genome Sequence of a Strain of Azospirillum thiophilum Isolated from a Sulfide Spring.</title>
        <authorList>
            <person name="Fomenkov A."/>
            <person name="Vincze T."/>
            <person name="Grabovich M."/>
            <person name="Anton B.P."/>
            <person name="Dubinina G."/>
            <person name="Orlova M."/>
            <person name="Belousova E."/>
            <person name="Roberts R.J."/>
        </authorList>
    </citation>
    <scope>NUCLEOTIDE SEQUENCE [LARGE SCALE GENOMIC DNA]</scope>
    <source>
        <strain evidence="3 4">BV-S</strain>
    </source>
</reference>
<feature type="region of interest" description="Disordered" evidence="1">
    <location>
        <begin position="73"/>
        <end position="97"/>
    </location>
</feature>
<dbReference type="EMBL" id="CP012408">
    <property type="protein sequence ID" value="ALG75754.1"/>
    <property type="molecule type" value="Genomic_DNA"/>
</dbReference>
<dbReference type="InterPro" id="IPR036390">
    <property type="entry name" value="WH_DNA-bd_sf"/>
</dbReference>
<gene>
    <name evidence="3" type="ORF">AL072_33015</name>
</gene>
<dbReference type="Gene3D" id="1.10.10.10">
    <property type="entry name" value="Winged helix-like DNA-binding domain superfamily/Winged helix DNA-binding domain"/>
    <property type="match status" value="1"/>
</dbReference>
<protein>
    <recommendedName>
        <fullName evidence="2">HTH marR-type domain-containing protein</fullName>
    </recommendedName>
</protein>
<evidence type="ECO:0000313" key="3">
    <source>
        <dbReference type="EMBL" id="ALG75754.1"/>
    </source>
</evidence>
<dbReference type="SUPFAM" id="SSF46785">
    <property type="entry name" value="Winged helix' DNA-binding domain"/>
    <property type="match status" value="1"/>
</dbReference>
<feature type="domain" description="HTH marR-type" evidence="2">
    <location>
        <begin position="18"/>
        <end position="75"/>
    </location>
</feature>